<keyword evidence="6 19" id="KW-0732">Signal</keyword>
<reference evidence="21 23" key="1">
    <citation type="submission" date="2015-10" db="EMBL/GenBank/DDBJ databases">
        <title>The cercosporin biosynthetic gene cluster was horizontally transferred to several fungal lineages and shown to be expanded in Cercospora beticola based on microsynteny with recipient genomes.</title>
        <authorList>
            <person name="De Jonge R."/>
            <person name="Ebert M.K."/>
            <person name="Suttle J.C."/>
            <person name="Jurick Ii W.M."/>
            <person name="Secor G.A."/>
            <person name="Thomma B.P."/>
            <person name="Van De Peer Y."/>
            <person name="Bolton M.D."/>
        </authorList>
    </citation>
    <scope>NUCLEOTIDE SEQUENCE [LARGE SCALE GENOMIC DNA]</scope>
    <source>
        <strain evidence="21 23">09-40</strain>
    </source>
</reference>
<dbReference type="Gene3D" id="3.20.20.80">
    <property type="entry name" value="Glycosidases"/>
    <property type="match status" value="1"/>
</dbReference>
<feature type="disulfide bond" evidence="15">
    <location>
        <begin position="52"/>
        <end position="60"/>
    </location>
</feature>
<evidence type="ECO:0000256" key="12">
    <source>
        <dbReference type="ARBA" id="ARBA00023295"/>
    </source>
</evidence>
<evidence type="ECO:0000256" key="10">
    <source>
        <dbReference type="ARBA" id="ARBA00023180"/>
    </source>
</evidence>
<keyword evidence="12" id="KW-0326">Glycosidase</keyword>
<comment type="cofactor">
    <cofactor evidence="2">
        <name>Ca(2+)</name>
        <dbReference type="ChEBI" id="CHEBI:29108"/>
    </cofactor>
</comment>
<evidence type="ECO:0000256" key="18">
    <source>
        <dbReference type="SAM" id="Phobius"/>
    </source>
</evidence>
<keyword evidence="11" id="KW-0119">Carbohydrate metabolism</keyword>
<dbReference type="Proteomes" id="UP000230605">
    <property type="component" value="Chromosome 6"/>
</dbReference>
<feature type="site" description="Transition state stabilizer" evidence="14">
    <location>
        <position position="319"/>
    </location>
</feature>
<evidence type="ECO:0000256" key="9">
    <source>
        <dbReference type="ARBA" id="ARBA00023157"/>
    </source>
</evidence>
<feature type="region of interest" description="Disordered" evidence="17">
    <location>
        <begin position="499"/>
        <end position="535"/>
    </location>
</feature>
<accession>A0A2G5HPE5</accession>
<evidence type="ECO:0000256" key="19">
    <source>
        <dbReference type="SAM" id="SignalP"/>
    </source>
</evidence>
<evidence type="ECO:0000256" key="3">
    <source>
        <dbReference type="ARBA" id="ARBA00008061"/>
    </source>
</evidence>
<feature type="disulfide bond" evidence="15">
    <location>
        <begin position="262"/>
        <end position="305"/>
    </location>
</feature>
<proteinExistence type="inferred from homology"/>
<feature type="binding site" evidence="16">
    <location>
        <position position="105"/>
    </location>
    <ligand>
        <name>substrate</name>
    </ligand>
</feature>
<dbReference type="FunFam" id="3.20.20.80:FF:000120">
    <property type="entry name" value="Alpha-amylase A"/>
    <property type="match status" value="1"/>
</dbReference>
<dbReference type="OrthoDB" id="204980at2759"/>
<dbReference type="InterPro" id="IPR006047">
    <property type="entry name" value="GH13_cat_dom"/>
</dbReference>
<evidence type="ECO:0000313" key="23">
    <source>
        <dbReference type="Proteomes" id="UP000230605"/>
    </source>
</evidence>
<dbReference type="Pfam" id="PF00128">
    <property type="entry name" value="Alpha-amylase"/>
    <property type="match status" value="1"/>
</dbReference>
<keyword evidence="18" id="KW-0812">Transmembrane</keyword>
<evidence type="ECO:0000256" key="1">
    <source>
        <dbReference type="ARBA" id="ARBA00000548"/>
    </source>
</evidence>
<evidence type="ECO:0000256" key="6">
    <source>
        <dbReference type="ARBA" id="ARBA00022729"/>
    </source>
</evidence>
<evidence type="ECO:0000259" key="20">
    <source>
        <dbReference type="SMART" id="SM00642"/>
    </source>
</evidence>
<keyword evidence="7" id="KW-0378">Hydrolase</keyword>
<keyword evidence="9 15" id="KW-1015">Disulfide bond</keyword>
<evidence type="ECO:0000313" key="22">
    <source>
        <dbReference type="EMBL" id="WPB05401.1"/>
    </source>
</evidence>
<name>A0A2G5HPE5_CERBT</name>
<dbReference type="PANTHER" id="PTHR10357">
    <property type="entry name" value="ALPHA-AMYLASE FAMILY MEMBER"/>
    <property type="match status" value="1"/>
</dbReference>
<feature type="disulfide bond" evidence="15">
    <location>
        <begin position="172"/>
        <end position="186"/>
    </location>
</feature>
<keyword evidence="18" id="KW-1133">Transmembrane helix</keyword>
<dbReference type="SUPFAM" id="SSF51445">
    <property type="entry name" value="(Trans)glycosidases"/>
    <property type="match status" value="1"/>
</dbReference>
<evidence type="ECO:0000256" key="5">
    <source>
        <dbReference type="ARBA" id="ARBA00022723"/>
    </source>
</evidence>
<evidence type="ECO:0000256" key="2">
    <source>
        <dbReference type="ARBA" id="ARBA00001913"/>
    </source>
</evidence>
<evidence type="ECO:0000256" key="13">
    <source>
        <dbReference type="PIRSR" id="PIRSR001024-1"/>
    </source>
</evidence>
<keyword evidence="10" id="KW-0325">Glycoprotein</keyword>
<feature type="transmembrane region" description="Helical" evidence="18">
    <location>
        <begin position="541"/>
        <end position="562"/>
    </location>
</feature>
<evidence type="ECO:0000256" key="17">
    <source>
        <dbReference type="SAM" id="MobiDB-lite"/>
    </source>
</evidence>
<keyword evidence="8" id="KW-0106">Calcium</keyword>
<dbReference type="EC" id="3.2.1.1" evidence="4"/>
<feature type="active site" description="Proton donor" evidence="13">
    <location>
        <position position="252"/>
    </location>
</feature>
<comment type="similarity">
    <text evidence="3">Belongs to the glycosyl hydrolase 13 family.</text>
</comment>
<feature type="disulfide bond" evidence="15">
    <location>
        <begin position="463"/>
        <end position="498"/>
    </location>
</feature>
<feature type="binding site" evidence="16">
    <location>
        <position position="319"/>
    </location>
    <ligand>
        <name>substrate</name>
    </ligand>
</feature>
<dbReference type="Gene3D" id="2.60.40.1180">
    <property type="entry name" value="Golgi alpha-mannosidase II"/>
    <property type="match status" value="1"/>
</dbReference>
<sequence length="564" mass="62123">MNCLVPLFIIALITVCTLEASAATLEDWRSRTIYQVITDRFSRSDGSTTAPCDVVNGRYCGGSWKGITNKLDYIQGMNFDAIWISPVVEQLPQETIDGDAHMGYWAQDLYALNLNFGTADDLHELIAEVHRRGMYLMLDIVVNHMAYAGPASAVDYRVFNPFNDAKYFHSYCPVNGNTNQTEVEVCWMGSSAVSLVDLRTEDRAVRDMWGKWISEMVSNYSIDGLRIDTAVNVEPDFFARFLRAAGVFATGETMFGDNSMVCRWADTIGSILNYPIYYTLMRAFGSTSGNLNDLITTIYTTRENCEDTTAFGTFSENHDVTRFTELTNDTAQAKNVLAFTIMFDGIPIIYQGQEQHMAGKISPHTNRSPLWTTEFDTDAALYKHIATLVLARQHFLLAEDDYIKSATEVIYQDYHTMALRKGVSDKQVITVLNNDGEATGDFEIDLLAHGLAFGTQVMEVLTCTNLTVSPVGVLKVPMGKGLPKILYPSEYMSNSGLCGMGDPLPKPTTTGTTSQPAAPTSTSSEPDNSGTRSACTAQSSMPVLAIALSILLTSSGGFAYFLET</sequence>
<reference evidence="22 24" key="2">
    <citation type="submission" date="2023-09" db="EMBL/GenBank/DDBJ databases">
        <title>Complete-Gapless Cercospora beticola genome.</title>
        <authorList>
            <person name="Wyatt N.A."/>
            <person name="Spanner R.E."/>
            <person name="Bolton M.D."/>
        </authorList>
    </citation>
    <scope>NUCLEOTIDE SEQUENCE [LARGE SCALE GENOMIC DNA]</scope>
    <source>
        <strain evidence="22">Cb09-40</strain>
    </source>
</reference>
<organism evidence="21 23">
    <name type="scientific">Cercospora beticola</name>
    <name type="common">Sugarbeet leaf spot fungus</name>
    <dbReference type="NCBI Taxonomy" id="122368"/>
    <lineage>
        <taxon>Eukaryota</taxon>
        <taxon>Fungi</taxon>
        <taxon>Dikarya</taxon>
        <taxon>Ascomycota</taxon>
        <taxon>Pezizomycotina</taxon>
        <taxon>Dothideomycetes</taxon>
        <taxon>Dothideomycetidae</taxon>
        <taxon>Mycosphaerellales</taxon>
        <taxon>Mycosphaerellaceae</taxon>
        <taxon>Cercospora</taxon>
    </lineage>
</organism>
<feature type="binding site" evidence="16">
    <location>
        <position position="367"/>
    </location>
    <ligand>
        <name>substrate</name>
    </ligand>
</feature>
<dbReference type="AlphaFoldDB" id="A0A2G5HPE5"/>
<gene>
    <name evidence="21" type="ORF">CB0940_08814</name>
    <name evidence="22" type="ORF">RHO25_010053</name>
</gene>
<evidence type="ECO:0000256" key="14">
    <source>
        <dbReference type="PIRSR" id="PIRSR001024-2"/>
    </source>
</evidence>
<dbReference type="InterPro" id="IPR013777">
    <property type="entry name" value="A-amylase-like"/>
</dbReference>
<dbReference type="GO" id="GO:0004556">
    <property type="term" value="F:alpha-amylase activity"/>
    <property type="evidence" value="ECO:0007669"/>
    <property type="project" value="UniProtKB-EC"/>
</dbReference>
<evidence type="ECO:0000256" key="7">
    <source>
        <dbReference type="ARBA" id="ARBA00022801"/>
    </source>
</evidence>
<evidence type="ECO:0000256" key="11">
    <source>
        <dbReference type="ARBA" id="ARBA00023277"/>
    </source>
</evidence>
<feature type="compositionally biased region" description="Low complexity" evidence="17">
    <location>
        <begin position="507"/>
        <end position="526"/>
    </location>
</feature>
<evidence type="ECO:0000256" key="16">
    <source>
        <dbReference type="PIRSR" id="PIRSR001024-5"/>
    </source>
</evidence>
<dbReference type="InterPro" id="IPR017853">
    <property type="entry name" value="GH"/>
</dbReference>
<dbReference type="SMART" id="SM00642">
    <property type="entry name" value="Aamy"/>
    <property type="match status" value="1"/>
</dbReference>
<keyword evidence="18" id="KW-0472">Membrane</keyword>
<evidence type="ECO:0000313" key="21">
    <source>
        <dbReference type="EMBL" id="PIA94133.1"/>
    </source>
</evidence>
<keyword evidence="5" id="KW-0479">Metal-binding</keyword>
<dbReference type="PIRSF" id="PIRSF001024">
    <property type="entry name" value="Alph-amyl_fung"/>
    <property type="match status" value="1"/>
</dbReference>
<feature type="domain" description="Glycosyl hydrolase family 13 catalytic" evidence="20">
    <location>
        <begin position="35"/>
        <end position="392"/>
    </location>
</feature>
<dbReference type="GO" id="GO:0016052">
    <property type="term" value="P:carbohydrate catabolic process"/>
    <property type="evidence" value="ECO:0007669"/>
    <property type="project" value="InterPro"/>
</dbReference>
<evidence type="ECO:0000256" key="8">
    <source>
        <dbReference type="ARBA" id="ARBA00022837"/>
    </source>
</evidence>
<evidence type="ECO:0000313" key="24">
    <source>
        <dbReference type="Proteomes" id="UP001302367"/>
    </source>
</evidence>
<evidence type="ECO:0000256" key="4">
    <source>
        <dbReference type="ARBA" id="ARBA00012595"/>
    </source>
</evidence>
<evidence type="ECO:0000256" key="15">
    <source>
        <dbReference type="PIRSR" id="PIRSR001024-4"/>
    </source>
</evidence>
<protein>
    <recommendedName>
        <fullName evidence="4">alpha-amylase</fullName>
        <ecNumber evidence="4">3.2.1.1</ecNumber>
    </recommendedName>
</protein>
<comment type="catalytic activity">
    <reaction evidence="1">
        <text>Endohydrolysis of (1-&gt;4)-alpha-D-glucosidic linkages in polysaccharides containing three or more (1-&gt;4)-alpha-linked D-glucose units.</text>
        <dbReference type="EC" id="3.2.1.1"/>
    </reaction>
</comment>
<dbReference type="GO" id="GO:0005509">
    <property type="term" value="F:calcium ion binding"/>
    <property type="evidence" value="ECO:0007669"/>
    <property type="project" value="InterPro"/>
</dbReference>
<dbReference type="Proteomes" id="UP001302367">
    <property type="component" value="Chromosome 6"/>
</dbReference>
<dbReference type="SUPFAM" id="SSF51011">
    <property type="entry name" value="Glycosyl hydrolase domain"/>
    <property type="match status" value="1"/>
</dbReference>
<feature type="signal peptide" evidence="19">
    <location>
        <begin position="1"/>
        <end position="22"/>
    </location>
</feature>
<dbReference type="InterPro" id="IPR013780">
    <property type="entry name" value="Glyco_hydro_b"/>
</dbReference>
<dbReference type="Pfam" id="PF09260">
    <property type="entry name" value="A_amylase_dom_C"/>
    <property type="match status" value="1"/>
</dbReference>
<dbReference type="EMBL" id="LKMD01000104">
    <property type="protein sequence ID" value="PIA94133.1"/>
    <property type="molecule type" value="Genomic_DNA"/>
</dbReference>
<dbReference type="EMBL" id="CP134189">
    <property type="protein sequence ID" value="WPB05401.1"/>
    <property type="molecule type" value="Genomic_DNA"/>
</dbReference>
<feature type="chain" id="PRO_5013821484" description="alpha-amylase" evidence="19">
    <location>
        <begin position="23"/>
        <end position="564"/>
    </location>
</feature>
<feature type="binding site" evidence="16">
    <location>
        <position position="256"/>
    </location>
    <ligand>
        <name>substrate</name>
    </ligand>
</feature>
<keyword evidence="24" id="KW-1185">Reference proteome</keyword>
<feature type="active site" description="Nucleophile" evidence="13">
    <location>
        <position position="228"/>
    </location>
</feature>
<feature type="binding site" evidence="16">
    <location>
        <position position="144"/>
    </location>
    <ligand>
        <name>substrate</name>
    </ligand>
</feature>
<dbReference type="CDD" id="cd11319">
    <property type="entry name" value="AmyAc_euk_AmyA"/>
    <property type="match status" value="1"/>
</dbReference>
<dbReference type="InterPro" id="IPR015340">
    <property type="entry name" value="A_amylase_C_dom"/>
</dbReference>
<dbReference type="PANTHER" id="PTHR10357:SF215">
    <property type="entry name" value="ALPHA-AMYLASE 1"/>
    <property type="match status" value="1"/>
</dbReference>
<feature type="binding site" evidence="16">
    <location>
        <position position="226"/>
    </location>
    <ligand>
        <name>substrate</name>
    </ligand>
</feature>